<keyword evidence="3" id="KW-1185">Reference proteome</keyword>
<evidence type="ECO:0000313" key="2">
    <source>
        <dbReference type="EMBL" id="AVR98743.1"/>
    </source>
</evidence>
<keyword evidence="1" id="KW-0732">Signal</keyword>
<evidence type="ECO:0000256" key="1">
    <source>
        <dbReference type="SAM" id="SignalP"/>
    </source>
</evidence>
<dbReference type="GO" id="GO:0042597">
    <property type="term" value="C:periplasmic space"/>
    <property type="evidence" value="ECO:0007669"/>
    <property type="project" value="InterPro"/>
</dbReference>
<dbReference type="AlphaFoldDB" id="A0A2R4CGE9"/>
<dbReference type="KEGG" id="masz:C9I28_26260"/>
<dbReference type="Pfam" id="PF07813">
    <property type="entry name" value="LTXXQ"/>
    <property type="match status" value="1"/>
</dbReference>
<dbReference type="OrthoDB" id="5298564at2"/>
<accession>A0A2R4CGE9</accession>
<organism evidence="2 3">
    <name type="scientific">Pseudoduganella armeniaca</name>
    <dbReference type="NCBI Taxonomy" id="2072590"/>
    <lineage>
        <taxon>Bacteria</taxon>
        <taxon>Pseudomonadati</taxon>
        <taxon>Pseudomonadota</taxon>
        <taxon>Betaproteobacteria</taxon>
        <taxon>Burkholderiales</taxon>
        <taxon>Oxalobacteraceae</taxon>
        <taxon>Telluria group</taxon>
        <taxon>Pseudoduganella</taxon>
    </lineage>
</organism>
<protein>
    <recommendedName>
        <fullName evidence="4">LTXXQ motif family protein</fullName>
    </recommendedName>
</protein>
<evidence type="ECO:0008006" key="4">
    <source>
        <dbReference type="Google" id="ProtNLM"/>
    </source>
</evidence>
<name>A0A2R4CGE9_9BURK</name>
<evidence type="ECO:0000313" key="3">
    <source>
        <dbReference type="Proteomes" id="UP000240505"/>
    </source>
</evidence>
<feature type="signal peptide" evidence="1">
    <location>
        <begin position="1"/>
        <end position="22"/>
    </location>
</feature>
<gene>
    <name evidence="2" type="ORF">C9I28_26260</name>
</gene>
<sequence>MNTLRKSFVIGMTVIGFGSAFAVQAQEAATPHHREYAATKFDPAKRAEHFAQRQQKLHDSLKLTAAQETAWNTYIAAIKPQAPIGRPDRVDFKSLPAPERMEKRIERQKEHLAKQESRLAALKTFYAVLTPEQQKTFDQATIHQGRHHGMHRQPRNPQG</sequence>
<dbReference type="RefSeq" id="WP_107144076.1">
    <property type="nucleotide sequence ID" value="NZ_CP028324.1"/>
</dbReference>
<proteinExistence type="predicted"/>
<dbReference type="EMBL" id="CP028324">
    <property type="protein sequence ID" value="AVR98743.1"/>
    <property type="molecule type" value="Genomic_DNA"/>
</dbReference>
<dbReference type="Proteomes" id="UP000240505">
    <property type="component" value="Chromosome"/>
</dbReference>
<dbReference type="InterPro" id="IPR012899">
    <property type="entry name" value="LTXXQ"/>
</dbReference>
<feature type="chain" id="PRO_5015356065" description="LTXXQ motif family protein" evidence="1">
    <location>
        <begin position="23"/>
        <end position="159"/>
    </location>
</feature>
<reference evidence="2 3" key="1">
    <citation type="submission" date="2018-03" db="EMBL/GenBank/DDBJ databases">
        <title>Massilia armeniaca sp. nov., isolated from desert soil.</title>
        <authorList>
            <person name="Huang H."/>
            <person name="Ren M."/>
        </authorList>
    </citation>
    <scope>NUCLEOTIDE SEQUENCE [LARGE SCALE GENOMIC DNA]</scope>
    <source>
        <strain evidence="2 3">ZMN-3</strain>
    </source>
</reference>